<feature type="binding site" evidence="12">
    <location>
        <position position="26"/>
    </location>
    <ligand>
        <name>Mg(2+)</name>
        <dbReference type="ChEBI" id="CHEBI:18420"/>
        <label>1</label>
    </ligand>
</feature>
<keyword evidence="15" id="KW-1185">Reference proteome</keyword>
<feature type="active site" evidence="12">
    <location>
        <position position="85"/>
    </location>
</feature>
<evidence type="ECO:0000256" key="10">
    <source>
        <dbReference type="ARBA" id="ARBA00023172"/>
    </source>
</evidence>
<keyword evidence="10 12" id="KW-0233">DNA recombination</keyword>
<dbReference type="RefSeq" id="WP_205101768.1">
    <property type="nucleotide sequence ID" value="NZ_JACJJC010000002.1"/>
</dbReference>
<keyword evidence="11 12" id="KW-0234">DNA repair</keyword>
<dbReference type="EC" id="3.1.21.10" evidence="12 13"/>
<evidence type="ECO:0000256" key="1">
    <source>
        <dbReference type="ARBA" id="ARBA00009518"/>
    </source>
</evidence>
<evidence type="ECO:0000256" key="12">
    <source>
        <dbReference type="HAMAP-Rule" id="MF_00034"/>
    </source>
</evidence>
<keyword evidence="9 12" id="KW-0238">DNA-binding</keyword>
<evidence type="ECO:0000313" key="15">
    <source>
        <dbReference type="Proteomes" id="UP000715095"/>
    </source>
</evidence>
<sequence>MTDRLQEAKCCARPESPRALRILGLDPGLNHTGWGVVEVSGSRLARVASGVIDPPAGELGERLAYIAREVSLVARTYSPDLCAIERVFVNVNPQSTLRLGQARGAAIAAAALEGLRVEEFTPSEIKQAVTGTGTADKLMVQTMVKRLLALEALPRTDEADSLACAISCANMLRLRAIEKSGETSRAYATARRGATGRGARAAWTHLIEKKGNTP</sequence>
<keyword evidence="7 12" id="KW-0378">Hydrolase</keyword>
<evidence type="ECO:0000256" key="11">
    <source>
        <dbReference type="ARBA" id="ARBA00023204"/>
    </source>
</evidence>
<evidence type="ECO:0000256" key="8">
    <source>
        <dbReference type="ARBA" id="ARBA00022842"/>
    </source>
</evidence>
<keyword evidence="8 12" id="KW-0460">Magnesium</keyword>
<dbReference type="InterPro" id="IPR002176">
    <property type="entry name" value="X-over_junc_endoDNase_RuvC"/>
</dbReference>
<dbReference type="SUPFAM" id="SSF53098">
    <property type="entry name" value="Ribonuclease H-like"/>
    <property type="match status" value="1"/>
</dbReference>
<dbReference type="NCBIfam" id="TIGR00228">
    <property type="entry name" value="ruvC"/>
    <property type="match status" value="1"/>
</dbReference>
<comment type="catalytic activity">
    <reaction evidence="12">
        <text>Endonucleolytic cleavage at a junction such as a reciprocal single-stranded crossover between two homologous DNA duplexes (Holliday junction).</text>
        <dbReference type="EC" id="3.1.21.10"/>
    </reaction>
</comment>
<evidence type="ECO:0000256" key="5">
    <source>
        <dbReference type="ARBA" id="ARBA00022759"/>
    </source>
</evidence>
<evidence type="ECO:0000256" key="3">
    <source>
        <dbReference type="ARBA" id="ARBA00022722"/>
    </source>
</evidence>
<evidence type="ECO:0000256" key="9">
    <source>
        <dbReference type="ARBA" id="ARBA00023125"/>
    </source>
</evidence>
<dbReference type="EMBL" id="JACJJC010000002">
    <property type="protein sequence ID" value="MBM6703297.1"/>
    <property type="molecule type" value="Genomic_DNA"/>
</dbReference>
<proteinExistence type="inferred from homology"/>
<dbReference type="GO" id="GO:0016787">
    <property type="term" value="F:hydrolase activity"/>
    <property type="evidence" value="ECO:0007669"/>
    <property type="project" value="UniProtKB-KW"/>
</dbReference>
<name>A0ABS2DPN5_9BURK</name>
<keyword evidence="2 12" id="KW-0963">Cytoplasm</keyword>
<evidence type="ECO:0000256" key="7">
    <source>
        <dbReference type="ARBA" id="ARBA00022801"/>
    </source>
</evidence>
<feature type="binding site" evidence="12">
    <location>
        <position position="157"/>
    </location>
    <ligand>
        <name>Mg(2+)</name>
        <dbReference type="ChEBI" id="CHEBI:18420"/>
        <label>1</label>
    </ligand>
</feature>
<dbReference type="PRINTS" id="PR00696">
    <property type="entry name" value="RSOLVASERUVC"/>
</dbReference>
<evidence type="ECO:0000256" key="13">
    <source>
        <dbReference type="NCBIfam" id="TIGR00228"/>
    </source>
</evidence>
<organism evidence="14 15">
    <name type="scientific">Sutterella massiliensis</name>
    <dbReference type="NCBI Taxonomy" id="1816689"/>
    <lineage>
        <taxon>Bacteria</taxon>
        <taxon>Pseudomonadati</taxon>
        <taxon>Pseudomonadota</taxon>
        <taxon>Betaproteobacteria</taxon>
        <taxon>Burkholderiales</taxon>
        <taxon>Sutterellaceae</taxon>
        <taxon>Sutterella</taxon>
    </lineage>
</organism>
<feature type="active site" evidence="12">
    <location>
        <position position="26"/>
    </location>
</feature>
<keyword evidence="4 12" id="KW-0479">Metal-binding</keyword>
<evidence type="ECO:0000313" key="14">
    <source>
        <dbReference type="EMBL" id="MBM6703297.1"/>
    </source>
</evidence>
<gene>
    <name evidence="12 14" type="primary">ruvC</name>
    <name evidence="14" type="ORF">H6A60_02085</name>
</gene>
<protein>
    <recommendedName>
        <fullName evidence="12 13">Crossover junction endodeoxyribonuclease RuvC</fullName>
        <ecNumber evidence="12 13">3.1.21.10</ecNumber>
    </recommendedName>
    <alternativeName>
        <fullName evidence="12">Holliday junction nuclease RuvC</fullName>
    </alternativeName>
    <alternativeName>
        <fullName evidence="12">Holliday junction resolvase RuvC</fullName>
    </alternativeName>
</protein>
<comment type="similarity">
    <text evidence="1 12">Belongs to the RuvC family.</text>
</comment>
<dbReference type="PANTHER" id="PTHR30194:SF3">
    <property type="entry name" value="CROSSOVER JUNCTION ENDODEOXYRIBONUCLEASE RUVC"/>
    <property type="match status" value="1"/>
</dbReference>
<dbReference type="PANTHER" id="PTHR30194">
    <property type="entry name" value="CROSSOVER JUNCTION ENDODEOXYRIBONUCLEASE RUVC"/>
    <property type="match status" value="1"/>
</dbReference>
<keyword evidence="6 12" id="KW-0227">DNA damage</keyword>
<evidence type="ECO:0000256" key="4">
    <source>
        <dbReference type="ARBA" id="ARBA00022723"/>
    </source>
</evidence>
<comment type="subcellular location">
    <subcellularLocation>
        <location evidence="12">Cytoplasm</location>
    </subcellularLocation>
</comment>
<evidence type="ECO:0000256" key="2">
    <source>
        <dbReference type="ARBA" id="ARBA00022490"/>
    </source>
</evidence>
<comment type="caution">
    <text evidence="14">The sequence shown here is derived from an EMBL/GenBank/DDBJ whole genome shotgun (WGS) entry which is preliminary data.</text>
</comment>
<dbReference type="InterPro" id="IPR036397">
    <property type="entry name" value="RNaseH_sf"/>
</dbReference>
<dbReference type="Pfam" id="PF02075">
    <property type="entry name" value="RuvC"/>
    <property type="match status" value="1"/>
</dbReference>
<reference evidence="14 15" key="1">
    <citation type="journal article" date="2021" name="Sci. Rep.">
        <title>The distribution of antibiotic resistance genes in chicken gut microbiota commensals.</title>
        <authorList>
            <person name="Juricova H."/>
            <person name="Matiasovicova J."/>
            <person name="Kubasova T."/>
            <person name="Cejkova D."/>
            <person name="Rychlik I."/>
        </authorList>
    </citation>
    <scope>NUCLEOTIDE SEQUENCE [LARGE SCALE GENOMIC DNA]</scope>
    <source>
        <strain evidence="14 15">An829</strain>
    </source>
</reference>
<keyword evidence="3 12" id="KW-0540">Nuclease</keyword>
<keyword evidence="5 12" id="KW-0255">Endonuclease</keyword>
<feature type="active site" evidence="12">
    <location>
        <position position="157"/>
    </location>
</feature>
<comment type="cofactor">
    <cofactor evidence="12">
        <name>Mg(2+)</name>
        <dbReference type="ChEBI" id="CHEBI:18420"/>
    </cofactor>
    <text evidence="12">Binds 2 Mg(2+) ion per subunit.</text>
</comment>
<comment type="function">
    <text evidence="12">The RuvA-RuvB-RuvC complex processes Holliday junction (HJ) DNA during genetic recombination and DNA repair. Endonuclease that resolves HJ intermediates. Cleaves cruciform DNA by making single-stranded nicks across the HJ at symmetrical positions within the homologous arms, yielding a 5'-phosphate and a 3'-hydroxyl group; requires a central core of homology in the junction. The consensus cleavage sequence is 5'-(A/T)TT(C/G)-3'. Cleavage occurs on the 3'-side of the TT dinucleotide at the point of strand exchange. HJ branch migration catalyzed by RuvA-RuvB allows RuvC to scan DNA until it finds its consensus sequence, where it cleaves and resolves the cruciform DNA.</text>
</comment>
<evidence type="ECO:0000256" key="6">
    <source>
        <dbReference type="ARBA" id="ARBA00022763"/>
    </source>
</evidence>
<accession>A0ABS2DPN5</accession>
<dbReference type="CDD" id="cd16962">
    <property type="entry name" value="RuvC"/>
    <property type="match status" value="1"/>
</dbReference>
<dbReference type="InterPro" id="IPR012337">
    <property type="entry name" value="RNaseH-like_sf"/>
</dbReference>
<dbReference type="Proteomes" id="UP000715095">
    <property type="component" value="Unassembled WGS sequence"/>
</dbReference>
<comment type="subunit">
    <text evidence="12">Homodimer which binds Holliday junction (HJ) DNA. The HJ becomes 2-fold symmetrical on binding to RuvC with unstacked arms; it has a different conformation from HJ DNA in complex with RuvA. In the full resolvosome a probable DNA-RuvA(4)-RuvB(12)-RuvC(2) complex forms which resolves the HJ.</text>
</comment>
<dbReference type="HAMAP" id="MF_00034">
    <property type="entry name" value="RuvC"/>
    <property type="match status" value="1"/>
</dbReference>
<feature type="binding site" evidence="12">
    <location>
        <position position="85"/>
    </location>
    <ligand>
        <name>Mg(2+)</name>
        <dbReference type="ChEBI" id="CHEBI:18420"/>
        <label>2</label>
    </ligand>
</feature>
<dbReference type="Gene3D" id="3.30.420.10">
    <property type="entry name" value="Ribonuclease H-like superfamily/Ribonuclease H"/>
    <property type="match status" value="1"/>
</dbReference>